<sequence>MSLTWKQVNLSLPGSSFFDGTITLNFLVPHSACDPGNSYGYYYDSSTSDLAVNQHGSTFFFNLGAADCCKKCFSTPGCFTYRLQSGQCVIGAYTNNGNGGPSNAFCPGLGSGIVYINTRSPDIKTAGPGPCVVRPLATQYVRFG</sequence>
<reference evidence="1 2" key="1">
    <citation type="submission" date="2019-10" db="EMBL/GenBank/DDBJ databases">
        <authorList>
            <person name="Palmer J.M."/>
        </authorList>
    </citation>
    <scope>NUCLEOTIDE SEQUENCE [LARGE SCALE GENOMIC DNA]</scope>
    <source>
        <strain evidence="1 2">TWF730</strain>
    </source>
</reference>
<evidence type="ECO:0008006" key="3">
    <source>
        <dbReference type="Google" id="ProtNLM"/>
    </source>
</evidence>
<organism evidence="1 2">
    <name type="scientific">Orbilia blumenaviensis</name>
    <dbReference type="NCBI Taxonomy" id="1796055"/>
    <lineage>
        <taxon>Eukaryota</taxon>
        <taxon>Fungi</taxon>
        <taxon>Dikarya</taxon>
        <taxon>Ascomycota</taxon>
        <taxon>Pezizomycotina</taxon>
        <taxon>Orbiliomycetes</taxon>
        <taxon>Orbiliales</taxon>
        <taxon>Orbiliaceae</taxon>
        <taxon>Orbilia</taxon>
    </lineage>
</organism>
<proteinExistence type="predicted"/>
<evidence type="ECO:0000313" key="1">
    <source>
        <dbReference type="EMBL" id="KAK6362760.1"/>
    </source>
</evidence>
<accession>A0AAV9VN11</accession>
<evidence type="ECO:0000313" key="2">
    <source>
        <dbReference type="Proteomes" id="UP001373714"/>
    </source>
</evidence>
<dbReference type="AlphaFoldDB" id="A0AAV9VN11"/>
<dbReference type="Proteomes" id="UP001373714">
    <property type="component" value="Unassembled WGS sequence"/>
</dbReference>
<protein>
    <recommendedName>
        <fullName evidence="3">Apple domain-containing protein</fullName>
    </recommendedName>
</protein>
<dbReference type="EMBL" id="JAVHNS010000001">
    <property type="protein sequence ID" value="KAK6362760.1"/>
    <property type="molecule type" value="Genomic_DNA"/>
</dbReference>
<name>A0AAV9VN11_9PEZI</name>
<comment type="caution">
    <text evidence="1">The sequence shown here is derived from an EMBL/GenBank/DDBJ whole genome shotgun (WGS) entry which is preliminary data.</text>
</comment>
<keyword evidence="2" id="KW-1185">Reference proteome</keyword>
<gene>
    <name evidence="1" type="ORF">TWF730_000215</name>
</gene>